<accession>A0A8J8Q756</accession>
<dbReference type="Gene3D" id="3.40.50.2300">
    <property type="match status" value="1"/>
</dbReference>
<dbReference type="PROSITE" id="PS50110">
    <property type="entry name" value="RESPONSE_REGULATORY"/>
    <property type="match status" value="1"/>
</dbReference>
<keyword evidence="5" id="KW-1185">Reference proteome</keyword>
<dbReference type="AlphaFoldDB" id="A0A8J8Q756"/>
<dbReference type="Pfam" id="PF00072">
    <property type="entry name" value="Response_reg"/>
    <property type="match status" value="1"/>
</dbReference>
<evidence type="ECO:0000259" key="3">
    <source>
        <dbReference type="PROSITE" id="PS50110"/>
    </source>
</evidence>
<dbReference type="InterPro" id="IPR001789">
    <property type="entry name" value="Sig_transdc_resp-reg_receiver"/>
</dbReference>
<dbReference type="CDD" id="cd17557">
    <property type="entry name" value="REC_Rcp-like"/>
    <property type="match status" value="1"/>
</dbReference>
<dbReference type="PANTHER" id="PTHR44520">
    <property type="entry name" value="RESPONSE REGULATOR RCP1-RELATED"/>
    <property type="match status" value="1"/>
</dbReference>
<sequence>MTDRDASDREPDSSDEGRTVNADILLVEDNPGDVRLLREALEATEIPHRLHVVTDGSDALDFVYQREGFDDVSQPDLILLDLNLPQTDGHEVLNELKSDSQHGRIPIIVLSSSSEEGDIRRAYAAGANAYLTKPVDPNELVDRVELIETFWFSLAHLPE</sequence>
<dbReference type="GO" id="GO:0000160">
    <property type="term" value="P:phosphorelay signal transduction system"/>
    <property type="evidence" value="ECO:0007669"/>
    <property type="project" value="InterPro"/>
</dbReference>
<comment type="caution">
    <text evidence="4">The sequence shown here is derived from an EMBL/GenBank/DDBJ whole genome shotgun (WGS) entry which is preliminary data.</text>
</comment>
<protein>
    <submittedName>
        <fullName evidence="4">Response regulator</fullName>
    </submittedName>
</protein>
<gene>
    <name evidence="4" type="ORF">CV102_02160</name>
</gene>
<reference evidence="4" key="1">
    <citation type="submission" date="2017-11" db="EMBL/GenBank/DDBJ databases">
        <authorList>
            <person name="Kajale S.C."/>
            <person name="Sharma A."/>
        </authorList>
    </citation>
    <scope>NUCLEOTIDE SEQUENCE</scope>
    <source>
        <strain evidence="4">LS1_42</strain>
    </source>
</reference>
<name>A0A8J8Q756_9EURY</name>
<dbReference type="SUPFAM" id="SSF52172">
    <property type="entry name" value="CheY-like"/>
    <property type="match status" value="1"/>
</dbReference>
<feature type="compositionally biased region" description="Basic and acidic residues" evidence="2">
    <location>
        <begin position="1"/>
        <end position="18"/>
    </location>
</feature>
<organism evidence="4 5">
    <name type="scientific">Natronococcus pandeyae</name>
    <dbReference type="NCBI Taxonomy" id="2055836"/>
    <lineage>
        <taxon>Archaea</taxon>
        <taxon>Methanobacteriati</taxon>
        <taxon>Methanobacteriota</taxon>
        <taxon>Stenosarchaea group</taxon>
        <taxon>Halobacteria</taxon>
        <taxon>Halobacteriales</taxon>
        <taxon>Natrialbaceae</taxon>
        <taxon>Natronococcus</taxon>
    </lineage>
</organism>
<evidence type="ECO:0000256" key="1">
    <source>
        <dbReference type="PROSITE-ProRule" id="PRU00169"/>
    </source>
</evidence>
<dbReference type="SMART" id="SM00448">
    <property type="entry name" value="REC"/>
    <property type="match status" value="1"/>
</dbReference>
<dbReference type="InterPro" id="IPR011006">
    <property type="entry name" value="CheY-like_superfamily"/>
</dbReference>
<feature type="region of interest" description="Disordered" evidence="2">
    <location>
        <begin position="1"/>
        <end position="21"/>
    </location>
</feature>
<feature type="domain" description="Response regulatory" evidence="3">
    <location>
        <begin position="23"/>
        <end position="148"/>
    </location>
</feature>
<dbReference type="EMBL" id="PHNJ01000001">
    <property type="protein sequence ID" value="TYL40399.1"/>
    <property type="molecule type" value="Genomic_DNA"/>
</dbReference>
<dbReference type="Proteomes" id="UP000766904">
    <property type="component" value="Unassembled WGS sequence"/>
</dbReference>
<feature type="modified residue" description="4-aspartylphosphate" evidence="1">
    <location>
        <position position="81"/>
    </location>
</feature>
<evidence type="ECO:0000313" key="4">
    <source>
        <dbReference type="EMBL" id="TYL40399.1"/>
    </source>
</evidence>
<dbReference type="PANTHER" id="PTHR44520:SF2">
    <property type="entry name" value="RESPONSE REGULATOR RCP1"/>
    <property type="match status" value="1"/>
</dbReference>
<dbReference type="RefSeq" id="WP_148856190.1">
    <property type="nucleotide sequence ID" value="NZ_PHNJ01000001.1"/>
</dbReference>
<dbReference type="OrthoDB" id="2830at2157"/>
<dbReference type="InterPro" id="IPR052893">
    <property type="entry name" value="TCS_response_regulator"/>
</dbReference>
<keyword evidence="1" id="KW-0597">Phosphoprotein</keyword>
<evidence type="ECO:0000256" key="2">
    <source>
        <dbReference type="SAM" id="MobiDB-lite"/>
    </source>
</evidence>
<proteinExistence type="predicted"/>
<evidence type="ECO:0000313" key="5">
    <source>
        <dbReference type="Proteomes" id="UP000766904"/>
    </source>
</evidence>